<evidence type="ECO:0000313" key="8">
    <source>
        <dbReference type="Proteomes" id="UP000070409"/>
    </source>
</evidence>
<dbReference type="PANTHER" id="PTHR10788">
    <property type="entry name" value="TREHALOSE-6-PHOSPHATE SYNTHASE"/>
    <property type="match status" value="1"/>
</dbReference>
<comment type="catalytic activity">
    <reaction evidence="4">
        <text>GDP-alpha-D-glucose + D-glucose 6-phosphate = alpha,alpha-trehalose 6-phosphate + GDP + H(+)</text>
        <dbReference type="Rhea" id="RHEA:14605"/>
        <dbReference type="ChEBI" id="CHEBI:15378"/>
        <dbReference type="ChEBI" id="CHEBI:58189"/>
        <dbReference type="ChEBI" id="CHEBI:58429"/>
        <dbReference type="ChEBI" id="CHEBI:61548"/>
        <dbReference type="ChEBI" id="CHEBI:62230"/>
    </reaction>
</comment>
<protein>
    <recommendedName>
        <fullName evidence="3">alpha,alpha-trehalose-phosphate synthase (ADP-forming)</fullName>
        <ecNumber evidence="3">2.4.1.347</ecNumber>
    </recommendedName>
</protein>
<accession>A0A137ZKA2</accession>
<dbReference type="Gene3D" id="3.40.50.2000">
    <property type="entry name" value="Glycogen Phosphorylase B"/>
    <property type="match status" value="2"/>
</dbReference>
<dbReference type="PANTHER" id="PTHR10788:SF106">
    <property type="entry name" value="BCDNA.GH08860"/>
    <property type="match status" value="1"/>
</dbReference>
<evidence type="ECO:0000256" key="2">
    <source>
        <dbReference type="ARBA" id="ARBA00008799"/>
    </source>
</evidence>
<dbReference type="RefSeq" id="WP_068745098.1">
    <property type="nucleotide sequence ID" value="NZ_LSRE01000012.1"/>
</dbReference>
<evidence type="ECO:0000256" key="6">
    <source>
        <dbReference type="ARBA" id="ARBA00093268"/>
    </source>
</evidence>
<evidence type="ECO:0000256" key="3">
    <source>
        <dbReference type="ARBA" id="ARBA00012842"/>
    </source>
</evidence>
<name>A0A137ZKA2_9ACTN</name>
<reference evidence="7 8" key="1">
    <citation type="submission" date="2016-02" db="EMBL/GenBank/DDBJ databases">
        <authorList>
            <person name="Teng J.L."/>
            <person name="Tang Y."/>
            <person name="Huang Y."/>
            <person name="Guo F."/>
            <person name="Wei W."/>
            <person name="Chen J.H."/>
            <person name="Wong S.Y."/>
            <person name="Lau S.K."/>
            <person name="Woo P.C."/>
        </authorList>
    </citation>
    <scope>NUCLEOTIDE SEQUENCE [LARGE SCALE GENOMIC DNA]</scope>
    <source>
        <strain evidence="7 8">JCM 13375</strain>
    </source>
</reference>
<sequence length="484" mass="54214">MPAAAFGTSDFVVVANRLPVDVEKAPDGELIWKESPGGLVTALKPILSARNGAWVGWPGAPDIGDGADDPIPGEDMLLVPVKLSAQEVEEHYEGFSNGSLWPLYHDVIVKPEYHREWWNTYVEVNRRFAEETARVAAEGATVWVQDYQLQLVPKMLRMLRPDVKIGFFLHIPFPPVELFMQMPWRREIIEGILGADLVGFHLPGGAQNFLYLADKLAGYATSRNSIGVRSKFGVVTVGFRSVRVGAFPISIDSAELAATAKLPETRKRARALRKELGDPEKIMLGVDRLDYTKGIDVRLRAIGELYQEGRLDPERHIFVQLATPSRERVESYRAMRDDIELQVGRINGNFGRIGHPAIHYIHRPVPRRELLAFFAASDVMLVTPLRDGMNLVAKEYIACRTDSSGALVLSEFTGAAAELRQAYQCNPHDLEGVKNAIDEAVHQDPEDGKRRIRAMRRQVLQYDVDRWARSFLQTLAGTVDETRA</sequence>
<evidence type="ECO:0000313" key="7">
    <source>
        <dbReference type="EMBL" id="KXO98615.1"/>
    </source>
</evidence>
<dbReference type="CDD" id="cd03788">
    <property type="entry name" value="GT20_TPS"/>
    <property type="match status" value="1"/>
</dbReference>
<dbReference type="EC" id="2.4.1.347" evidence="3"/>
<organism evidence="7 8">
    <name type="scientific">Tsukamurella pseudospumae</name>
    <dbReference type="NCBI Taxonomy" id="239498"/>
    <lineage>
        <taxon>Bacteria</taxon>
        <taxon>Bacillati</taxon>
        <taxon>Actinomycetota</taxon>
        <taxon>Actinomycetes</taxon>
        <taxon>Mycobacteriales</taxon>
        <taxon>Tsukamurellaceae</taxon>
        <taxon>Tsukamurella</taxon>
    </lineage>
</organism>
<comment type="similarity">
    <text evidence="2">Belongs to the glycosyltransferase 20 family.</text>
</comment>
<keyword evidence="8" id="KW-1185">Reference proteome</keyword>
<dbReference type="EMBL" id="LSRE01000012">
    <property type="protein sequence ID" value="KXO98615.1"/>
    <property type="molecule type" value="Genomic_DNA"/>
</dbReference>
<comment type="catalytic activity">
    <reaction evidence="6">
        <text>TDP-alpha-D-glucose + D-glucose 6-phosphate = 5-methyl-UDP + alpha,alpha-trehalose 6-phosphate + H(+)</text>
        <dbReference type="Rhea" id="RHEA:53888"/>
        <dbReference type="ChEBI" id="CHEBI:15378"/>
        <dbReference type="ChEBI" id="CHEBI:58429"/>
        <dbReference type="ChEBI" id="CHEBI:61417"/>
        <dbReference type="ChEBI" id="CHEBI:61548"/>
        <dbReference type="ChEBI" id="CHEBI:137931"/>
    </reaction>
</comment>
<evidence type="ECO:0000256" key="5">
    <source>
        <dbReference type="ARBA" id="ARBA00048311"/>
    </source>
</evidence>
<dbReference type="Proteomes" id="UP000070409">
    <property type="component" value="Unassembled WGS sequence"/>
</dbReference>
<dbReference type="Pfam" id="PF00982">
    <property type="entry name" value="Glyco_transf_20"/>
    <property type="match status" value="1"/>
</dbReference>
<evidence type="ECO:0000256" key="1">
    <source>
        <dbReference type="ARBA" id="ARBA00001525"/>
    </source>
</evidence>
<evidence type="ECO:0000256" key="4">
    <source>
        <dbReference type="ARBA" id="ARBA00047452"/>
    </source>
</evidence>
<comment type="caution">
    <text evidence="7">The sequence shown here is derived from an EMBL/GenBank/DDBJ whole genome shotgun (WGS) entry which is preliminary data.</text>
</comment>
<gene>
    <name evidence="7" type="ORF">AXK61_03260</name>
</gene>
<dbReference type="SUPFAM" id="SSF53756">
    <property type="entry name" value="UDP-Glycosyltransferase/glycogen phosphorylase"/>
    <property type="match status" value="1"/>
</dbReference>
<comment type="catalytic activity">
    <reaction evidence="5">
        <text>ADP-alpha-D-glucose + D-glucose 6-phosphate = alpha,alpha-trehalose 6-phosphate + ADP + H(+)</text>
        <dbReference type="Rhea" id="RHEA:53880"/>
        <dbReference type="ChEBI" id="CHEBI:15378"/>
        <dbReference type="ChEBI" id="CHEBI:57498"/>
        <dbReference type="ChEBI" id="CHEBI:58429"/>
        <dbReference type="ChEBI" id="CHEBI:61548"/>
        <dbReference type="ChEBI" id="CHEBI:456216"/>
        <dbReference type="EC" id="2.4.1.347"/>
    </reaction>
</comment>
<proteinExistence type="inferred from homology"/>
<dbReference type="InterPro" id="IPR001830">
    <property type="entry name" value="Glyco_trans_20"/>
</dbReference>
<comment type="catalytic activity">
    <reaction evidence="1">
        <text>CDP-alpha-D-glucose + D-glucose 6-phosphate = alpha,alpha-trehalose 6-phosphate + CDP + H(+)</text>
        <dbReference type="Rhea" id="RHEA:53884"/>
        <dbReference type="ChEBI" id="CHEBI:15378"/>
        <dbReference type="ChEBI" id="CHEBI:58069"/>
        <dbReference type="ChEBI" id="CHEBI:58429"/>
        <dbReference type="ChEBI" id="CHEBI:61548"/>
        <dbReference type="ChEBI" id="CHEBI:137927"/>
    </reaction>
</comment>